<evidence type="ECO:0000313" key="1">
    <source>
        <dbReference type="EMBL" id="KAL2718322.1"/>
    </source>
</evidence>
<dbReference type="EMBL" id="JAUDFV010000152">
    <property type="protein sequence ID" value="KAL2718322.1"/>
    <property type="molecule type" value="Genomic_DNA"/>
</dbReference>
<dbReference type="Proteomes" id="UP001607302">
    <property type="component" value="Unassembled WGS sequence"/>
</dbReference>
<organism evidence="1 2">
    <name type="scientific">Vespula squamosa</name>
    <name type="common">Southern yellow jacket</name>
    <name type="synonym">Wasp</name>
    <dbReference type="NCBI Taxonomy" id="30214"/>
    <lineage>
        <taxon>Eukaryota</taxon>
        <taxon>Metazoa</taxon>
        <taxon>Ecdysozoa</taxon>
        <taxon>Arthropoda</taxon>
        <taxon>Hexapoda</taxon>
        <taxon>Insecta</taxon>
        <taxon>Pterygota</taxon>
        <taxon>Neoptera</taxon>
        <taxon>Endopterygota</taxon>
        <taxon>Hymenoptera</taxon>
        <taxon>Apocrita</taxon>
        <taxon>Aculeata</taxon>
        <taxon>Vespoidea</taxon>
        <taxon>Vespidae</taxon>
        <taxon>Vespinae</taxon>
        <taxon>Vespula</taxon>
    </lineage>
</organism>
<reference evidence="1 2" key="1">
    <citation type="journal article" date="2024" name="Ann. Entomol. Soc. Am.">
        <title>Genomic analyses of the southern and eastern yellowjacket wasps (Hymenoptera: Vespidae) reveal evolutionary signatures of social life.</title>
        <authorList>
            <person name="Catto M.A."/>
            <person name="Caine P.B."/>
            <person name="Orr S.E."/>
            <person name="Hunt B.G."/>
            <person name="Goodisman M.A.D."/>
        </authorList>
    </citation>
    <scope>NUCLEOTIDE SEQUENCE [LARGE SCALE GENOMIC DNA]</scope>
    <source>
        <strain evidence="1">233</strain>
        <tissue evidence="1">Head and thorax</tissue>
    </source>
</reference>
<gene>
    <name evidence="1" type="ORF">V1478_012198</name>
</gene>
<accession>A0ABD2ACH3</accession>
<proteinExistence type="predicted"/>
<dbReference type="AlphaFoldDB" id="A0ABD2ACH3"/>
<protein>
    <submittedName>
        <fullName evidence="1">Uncharacterized protein</fullName>
    </submittedName>
</protein>
<evidence type="ECO:0000313" key="2">
    <source>
        <dbReference type="Proteomes" id="UP001607302"/>
    </source>
</evidence>
<sequence>LSLSQPNDSRALVLGKYSLVEGNARISDLYSSKEVNAFLSIPPKRVHRVERQQEQQYLSTCERVHAYVQILVSLCAISKATCSDWFTVSYPQAGTTGLKKGYFIQRRYQPRLRRDVYVLSMCKRIRYTEDLTGETIREYAKKTSILDSFESTLECNSLVNYERTSSIYGYGHRYEASNIWR</sequence>
<keyword evidence="2" id="KW-1185">Reference proteome</keyword>
<feature type="non-terminal residue" evidence="1">
    <location>
        <position position="1"/>
    </location>
</feature>
<name>A0ABD2ACH3_VESSQ</name>
<comment type="caution">
    <text evidence="1">The sequence shown here is derived from an EMBL/GenBank/DDBJ whole genome shotgun (WGS) entry which is preliminary data.</text>
</comment>